<name>A0AA38MIU6_9CUCU</name>
<evidence type="ECO:0000313" key="4">
    <source>
        <dbReference type="EMBL" id="KAJ3657967.1"/>
    </source>
</evidence>
<dbReference type="AlphaFoldDB" id="A0AA38MIU6"/>
<gene>
    <name evidence="4" type="ORF">Zmor_009740</name>
</gene>
<keyword evidence="5" id="KW-1185">Reference proteome</keyword>
<feature type="transmembrane region" description="Helical" evidence="2">
    <location>
        <begin position="180"/>
        <end position="202"/>
    </location>
</feature>
<evidence type="ECO:0000256" key="3">
    <source>
        <dbReference type="SAM" id="SignalP"/>
    </source>
</evidence>
<feature type="signal peptide" evidence="3">
    <location>
        <begin position="1"/>
        <end position="24"/>
    </location>
</feature>
<keyword evidence="3" id="KW-0732">Signal</keyword>
<sequence>MGVSPVIPYLHLIVLSLLFITCQSVENQNLTIPTAPVLNVTNVASEGGTIALPSNDTTHLGREHMIKVSHNETHVDAEHMIKVNHTEAVIKLPPYEVGQKNDNKTSVPKKDAILTSSHVNNVTASTSSVTTTTPVPHKPSITIGEDEEPPNSNAKPQSNDTQKHGISIESVTQKSKKTDYVVPIVAVIMSVPLVAIVFSVLYKRGADWWQHRHYRRMDFLIEGMYNN</sequence>
<keyword evidence="2" id="KW-0472">Membrane</keyword>
<dbReference type="EMBL" id="JALNTZ010000003">
    <property type="protein sequence ID" value="KAJ3657967.1"/>
    <property type="molecule type" value="Genomic_DNA"/>
</dbReference>
<evidence type="ECO:0000313" key="5">
    <source>
        <dbReference type="Proteomes" id="UP001168821"/>
    </source>
</evidence>
<dbReference type="Proteomes" id="UP001168821">
    <property type="component" value="Unassembled WGS sequence"/>
</dbReference>
<feature type="chain" id="PRO_5041466730" evidence="3">
    <location>
        <begin position="25"/>
        <end position="227"/>
    </location>
</feature>
<feature type="region of interest" description="Disordered" evidence="1">
    <location>
        <begin position="123"/>
        <end position="172"/>
    </location>
</feature>
<feature type="compositionally biased region" description="Polar residues" evidence="1">
    <location>
        <begin position="150"/>
        <end position="160"/>
    </location>
</feature>
<accession>A0AA38MIU6</accession>
<reference evidence="4" key="1">
    <citation type="journal article" date="2023" name="G3 (Bethesda)">
        <title>Whole genome assemblies of Zophobas morio and Tenebrio molitor.</title>
        <authorList>
            <person name="Kaur S."/>
            <person name="Stinson S.A."/>
            <person name="diCenzo G.C."/>
        </authorList>
    </citation>
    <scope>NUCLEOTIDE SEQUENCE</scope>
    <source>
        <strain evidence="4">QUZm001</strain>
    </source>
</reference>
<keyword evidence="2" id="KW-0812">Transmembrane</keyword>
<comment type="caution">
    <text evidence="4">The sequence shown here is derived from an EMBL/GenBank/DDBJ whole genome shotgun (WGS) entry which is preliminary data.</text>
</comment>
<evidence type="ECO:0000256" key="2">
    <source>
        <dbReference type="SAM" id="Phobius"/>
    </source>
</evidence>
<proteinExistence type="predicted"/>
<keyword evidence="2" id="KW-1133">Transmembrane helix</keyword>
<evidence type="ECO:0000256" key="1">
    <source>
        <dbReference type="SAM" id="MobiDB-lite"/>
    </source>
</evidence>
<feature type="compositionally biased region" description="Low complexity" evidence="1">
    <location>
        <begin position="123"/>
        <end position="135"/>
    </location>
</feature>
<protein>
    <submittedName>
        <fullName evidence="4">Uncharacterized protein</fullName>
    </submittedName>
</protein>
<organism evidence="4 5">
    <name type="scientific">Zophobas morio</name>
    <dbReference type="NCBI Taxonomy" id="2755281"/>
    <lineage>
        <taxon>Eukaryota</taxon>
        <taxon>Metazoa</taxon>
        <taxon>Ecdysozoa</taxon>
        <taxon>Arthropoda</taxon>
        <taxon>Hexapoda</taxon>
        <taxon>Insecta</taxon>
        <taxon>Pterygota</taxon>
        <taxon>Neoptera</taxon>
        <taxon>Endopterygota</taxon>
        <taxon>Coleoptera</taxon>
        <taxon>Polyphaga</taxon>
        <taxon>Cucujiformia</taxon>
        <taxon>Tenebrionidae</taxon>
        <taxon>Zophobas</taxon>
    </lineage>
</organism>